<reference evidence="2 3" key="1">
    <citation type="submission" date="2023-07" db="EMBL/GenBank/DDBJ databases">
        <title>The novel representative of Negativicutes class, Anaeroselena agilis gen. nov. sp. nov.</title>
        <authorList>
            <person name="Prokofeva M.I."/>
            <person name="Elcheninov A.G."/>
            <person name="Klyukina A."/>
            <person name="Kublanov I.V."/>
            <person name="Frolov E.N."/>
            <person name="Podosokorskaya O.A."/>
        </authorList>
    </citation>
    <scope>NUCLEOTIDE SEQUENCE [LARGE SCALE GENOMIC DNA]</scope>
    <source>
        <strain evidence="2 3">4137-cl</strain>
    </source>
</reference>
<dbReference type="EMBL" id="JAUOZS010000001">
    <property type="protein sequence ID" value="MDT8903023.1"/>
    <property type="molecule type" value="Genomic_DNA"/>
</dbReference>
<evidence type="ECO:0000256" key="1">
    <source>
        <dbReference type="SAM" id="Coils"/>
    </source>
</evidence>
<comment type="caution">
    <text evidence="2">The sequence shown here is derived from an EMBL/GenBank/DDBJ whole genome shotgun (WGS) entry which is preliminary data.</text>
</comment>
<proteinExistence type="predicted"/>
<keyword evidence="3" id="KW-1185">Reference proteome</keyword>
<dbReference type="RefSeq" id="WP_413781485.1">
    <property type="nucleotide sequence ID" value="NZ_JAUOZS010000001.1"/>
</dbReference>
<evidence type="ECO:0000313" key="3">
    <source>
        <dbReference type="Proteomes" id="UP001254848"/>
    </source>
</evidence>
<sequence length="80" mass="9166">MNVRSGLEIVELHKEYETKMKELEEAESRLEDLGYTKTLLHNQLSKLGDELKILETTRFQALDPVTVPKSSLGGHDYYVS</sequence>
<evidence type="ECO:0000313" key="2">
    <source>
        <dbReference type="EMBL" id="MDT8903023.1"/>
    </source>
</evidence>
<organism evidence="2 3">
    <name type="scientific">Anaeroselena agilis</name>
    <dbReference type="NCBI Taxonomy" id="3063788"/>
    <lineage>
        <taxon>Bacteria</taxon>
        <taxon>Bacillati</taxon>
        <taxon>Bacillota</taxon>
        <taxon>Negativicutes</taxon>
        <taxon>Acetonemataceae</taxon>
        <taxon>Anaeroselena</taxon>
    </lineage>
</organism>
<name>A0ABU3P1V3_9FIRM</name>
<gene>
    <name evidence="2" type="ORF">Q4T40_17440</name>
</gene>
<feature type="coiled-coil region" evidence="1">
    <location>
        <begin position="9"/>
        <end position="36"/>
    </location>
</feature>
<dbReference type="Proteomes" id="UP001254848">
    <property type="component" value="Unassembled WGS sequence"/>
</dbReference>
<protein>
    <submittedName>
        <fullName evidence="2">Uncharacterized protein</fullName>
    </submittedName>
</protein>
<accession>A0ABU3P1V3</accession>
<keyword evidence="1" id="KW-0175">Coiled coil</keyword>